<dbReference type="AlphaFoldDB" id="A0AA97M0Q1"/>
<gene>
    <name evidence="3" type="ORF">NI17_009575</name>
</gene>
<dbReference type="InterPro" id="IPR012337">
    <property type="entry name" value="RNaseH-like_sf"/>
</dbReference>
<feature type="region of interest" description="Disordered" evidence="1">
    <location>
        <begin position="181"/>
        <end position="211"/>
    </location>
</feature>
<dbReference type="SUPFAM" id="SSF53098">
    <property type="entry name" value="Ribonuclease H-like"/>
    <property type="match status" value="1"/>
</dbReference>
<reference evidence="3" key="1">
    <citation type="submission" date="2020-10" db="EMBL/GenBank/DDBJ databases">
        <title>De novo genome project of the cellulose decomposer Thermobifida halotolerans type strain.</title>
        <authorList>
            <person name="Nagy I."/>
            <person name="Horvath B."/>
            <person name="Kukolya J."/>
            <person name="Nagy I."/>
            <person name="Orsini M."/>
        </authorList>
    </citation>
    <scope>NUCLEOTIDE SEQUENCE</scope>
    <source>
        <strain evidence="3">DSM 44931</strain>
    </source>
</reference>
<dbReference type="InterPro" id="IPR001584">
    <property type="entry name" value="Integrase_cat-core"/>
</dbReference>
<evidence type="ECO:0000313" key="4">
    <source>
        <dbReference type="Proteomes" id="UP000265719"/>
    </source>
</evidence>
<dbReference type="RefSeq" id="WP_199860205.1">
    <property type="nucleotide sequence ID" value="NZ_CP063196.1"/>
</dbReference>
<name>A0AA97M0Q1_9ACTN</name>
<accession>A0AA97M0Q1</accession>
<dbReference type="PANTHER" id="PTHR46889">
    <property type="entry name" value="TRANSPOSASE INSF FOR INSERTION SEQUENCE IS3B-RELATED"/>
    <property type="match status" value="1"/>
</dbReference>
<dbReference type="InterPro" id="IPR050900">
    <property type="entry name" value="Transposase_IS3/IS150/IS904"/>
</dbReference>
<dbReference type="Proteomes" id="UP000265719">
    <property type="component" value="Chromosome"/>
</dbReference>
<sequence length="211" mass="23508">MSTSLRTDPALDALETGLGSREHVGRSVDGLIHHSDRGVRYLAVRSTRRLAEARAVASVGTTGNSYDNALAEAFHSLFKAELVRNRRPWKNIDDLELAVAEYVDWFDHRRLHGETGLVPPAESEADFYQHNPEPTSVDALVPSLQKTWCGPTVGVRGTCMWSPARMRNCCEPPRRRWEQCSPRAARIRRTRPSGAGPSTPRSTTKSPLVPR</sequence>
<feature type="domain" description="Integrase catalytic" evidence="2">
    <location>
        <begin position="58"/>
        <end position="120"/>
    </location>
</feature>
<keyword evidence="4" id="KW-1185">Reference proteome</keyword>
<feature type="compositionally biased region" description="Polar residues" evidence="1">
    <location>
        <begin position="199"/>
        <end position="211"/>
    </location>
</feature>
<protein>
    <submittedName>
        <fullName evidence="3">Transposase</fullName>
    </submittedName>
</protein>
<dbReference type="EMBL" id="CP063196">
    <property type="protein sequence ID" value="UOE21343.1"/>
    <property type="molecule type" value="Genomic_DNA"/>
</dbReference>
<proteinExistence type="predicted"/>
<evidence type="ECO:0000313" key="3">
    <source>
        <dbReference type="EMBL" id="UOE21343.1"/>
    </source>
</evidence>
<evidence type="ECO:0000259" key="2">
    <source>
        <dbReference type="Pfam" id="PF13683"/>
    </source>
</evidence>
<dbReference type="PANTHER" id="PTHR46889:SF4">
    <property type="entry name" value="TRANSPOSASE INSO FOR INSERTION SEQUENCE ELEMENT IS911B-RELATED"/>
    <property type="match status" value="1"/>
</dbReference>
<evidence type="ECO:0000256" key="1">
    <source>
        <dbReference type="SAM" id="MobiDB-lite"/>
    </source>
</evidence>
<dbReference type="Pfam" id="PF13683">
    <property type="entry name" value="rve_3"/>
    <property type="match status" value="1"/>
</dbReference>
<organism evidence="3 4">
    <name type="scientific">Thermobifida halotolerans</name>
    <dbReference type="NCBI Taxonomy" id="483545"/>
    <lineage>
        <taxon>Bacteria</taxon>
        <taxon>Bacillati</taxon>
        <taxon>Actinomycetota</taxon>
        <taxon>Actinomycetes</taxon>
        <taxon>Streptosporangiales</taxon>
        <taxon>Nocardiopsidaceae</taxon>
        <taxon>Thermobifida</taxon>
    </lineage>
</organism>
<dbReference type="GO" id="GO:0015074">
    <property type="term" value="P:DNA integration"/>
    <property type="evidence" value="ECO:0007669"/>
    <property type="project" value="InterPro"/>
</dbReference>
<dbReference type="KEGG" id="thao:NI17_009575"/>